<evidence type="ECO:0000256" key="1">
    <source>
        <dbReference type="SAM" id="Phobius"/>
    </source>
</evidence>
<keyword evidence="1" id="KW-0812">Transmembrane</keyword>
<evidence type="ECO:0000313" key="3">
    <source>
        <dbReference type="Proteomes" id="UP001212841"/>
    </source>
</evidence>
<reference evidence="2" key="1">
    <citation type="submission" date="2020-05" db="EMBL/GenBank/DDBJ databases">
        <title>Phylogenomic resolution of chytrid fungi.</title>
        <authorList>
            <person name="Stajich J.E."/>
            <person name="Amses K."/>
            <person name="Simmons R."/>
            <person name="Seto K."/>
            <person name="Myers J."/>
            <person name="Bonds A."/>
            <person name="Quandt C.A."/>
            <person name="Barry K."/>
            <person name="Liu P."/>
            <person name="Grigoriev I."/>
            <person name="Longcore J.E."/>
            <person name="James T.Y."/>
        </authorList>
    </citation>
    <scope>NUCLEOTIDE SEQUENCE</scope>
    <source>
        <strain evidence="2">JEL0318</strain>
    </source>
</reference>
<accession>A0AAD5SEF4</accession>
<sequence>MPPSDEQSPSTPISPAPSVTSLTSITYDLHPNADHGHPDFDPPPYTFHPNLPFPSFVPALQRLASNPRTFFIPLGSIAAITAATGGGGKLILSRANKRDGSSKFMAPQLYTLSNVPLTTFLETFCPNFVTLYLAPGQSTMRPWIAVNPAAVVEMVPHEKMADTTMVTIVIEDDRRKQYQVYEKIAKLYRLMDPEGWQRSIQLTQFMATLDLGGGNLLTDAME</sequence>
<evidence type="ECO:0000313" key="2">
    <source>
        <dbReference type="EMBL" id="KAJ3052398.1"/>
    </source>
</evidence>
<keyword evidence="3" id="KW-1185">Reference proteome</keyword>
<gene>
    <name evidence="2" type="ORF">HK097_006323</name>
</gene>
<feature type="transmembrane region" description="Helical" evidence="1">
    <location>
        <begin position="70"/>
        <end position="92"/>
    </location>
</feature>
<comment type="caution">
    <text evidence="2">The sequence shown here is derived from an EMBL/GenBank/DDBJ whole genome shotgun (WGS) entry which is preliminary data.</text>
</comment>
<proteinExistence type="predicted"/>
<dbReference type="Proteomes" id="UP001212841">
    <property type="component" value="Unassembled WGS sequence"/>
</dbReference>
<keyword evidence="1" id="KW-1133">Transmembrane helix</keyword>
<keyword evidence="1" id="KW-0472">Membrane</keyword>
<dbReference type="EMBL" id="JADGJD010000298">
    <property type="protein sequence ID" value="KAJ3052398.1"/>
    <property type="molecule type" value="Genomic_DNA"/>
</dbReference>
<name>A0AAD5SEF4_9FUNG</name>
<organism evidence="2 3">
    <name type="scientific">Rhizophlyctis rosea</name>
    <dbReference type="NCBI Taxonomy" id="64517"/>
    <lineage>
        <taxon>Eukaryota</taxon>
        <taxon>Fungi</taxon>
        <taxon>Fungi incertae sedis</taxon>
        <taxon>Chytridiomycota</taxon>
        <taxon>Chytridiomycota incertae sedis</taxon>
        <taxon>Chytridiomycetes</taxon>
        <taxon>Rhizophlyctidales</taxon>
        <taxon>Rhizophlyctidaceae</taxon>
        <taxon>Rhizophlyctis</taxon>
    </lineage>
</organism>
<dbReference type="AlphaFoldDB" id="A0AAD5SEF4"/>
<protein>
    <submittedName>
        <fullName evidence="2">Uncharacterized protein</fullName>
    </submittedName>
</protein>